<feature type="compositionally biased region" description="Basic residues" evidence="7">
    <location>
        <begin position="50"/>
        <end position="59"/>
    </location>
</feature>
<dbReference type="Pfam" id="PF00320">
    <property type="entry name" value="GATA"/>
    <property type="match status" value="1"/>
</dbReference>
<keyword evidence="11" id="KW-1185">Reference proteome</keyword>
<dbReference type="InterPro" id="IPR013088">
    <property type="entry name" value="Znf_NHR/GATA"/>
</dbReference>
<evidence type="ECO:0000256" key="5">
    <source>
        <dbReference type="ARBA" id="ARBA00023242"/>
    </source>
</evidence>
<reference evidence="9 11" key="1">
    <citation type="journal article" date="2019" name="Nat. Ecol. Evol.">
        <title>Megaphylogeny resolves global patterns of mushroom evolution.</title>
        <authorList>
            <person name="Varga T."/>
            <person name="Krizsan K."/>
            <person name="Foldi C."/>
            <person name="Dima B."/>
            <person name="Sanchez-Garcia M."/>
            <person name="Sanchez-Ramirez S."/>
            <person name="Szollosi G.J."/>
            <person name="Szarkandi J.G."/>
            <person name="Papp V."/>
            <person name="Albert L."/>
            <person name="Andreopoulos W."/>
            <person name="Angelini C."/>
            <person name="Antonin V."/>
            <person name="Barry K.W."/>
            <person name="Bougher N.L."/>
            <person name="Buchanan P."/>
            <person name="Buyck B."/>
            <person name="Bense V."/>
            <person name="Catcheside P."/>
            <person name="Chovatia M."/>
            <person name="Cooper J."/>
            <person name="Damon W."/>
            <person name="Desjardin D."/>
            <person name="Finy P."/>
            <person name="Geml J."/>
            <person name="Haridas S."/>
            <person name="Hughes K."/>
            <person name="Justo A."/>
            <person name="Karasinski D."/>
            <person name="Kautmanova I."/>
            <person name="Kiss B."/>
            <person name="Kocsube S."/>
            <person name="Kotiranta H."/>
            <person name="LaButti K.M."/>
            <person name="Lechner B.E."/>
            <person name="Liimatainen K."/>
            <person name="Lipzen A."/>
            <person name="Lukacs Z."/>
            <person name="Mihaltcheva S."/>
            <person name="Morgado L.N."/>
            <person name="Niskanen T."/>
            <person name="Noordeloos M.E."/>
            <person name="Ohm R.A."/>
            <person name="Ortiz-Santana B."/>
            <person name="Ovrebo C."/>
            <person name="Racz N."/>
            <person name="Riley R."/>
            <person name="Savchenko A."/>
            <person name="Shiryaev A."/>
            <person name="Soop K."/>
            <person name="Spirin V."/>
            <person name="Szebenyi C."/>
            <person name="Tomsovsky M."/>
            <person name="Tulloss R.E."/>
            <person name="Uehling J."/>
            <person name="Grigoriev I.V."/>
            <person name="Vagvolgyi C."/>
            <person name="Papp T."/>
            <person name="Martin F.M."/>
            <person name="Miettinen O."/>
            <person name="Hibbett D.S."/>
            <person name="Nagy L.G."/>
        </authorList>
    </citation>
    <scope>NUCLEOTIDE SEQUENCE [LARGE SCALE GENOMIC DNA]</scope>
    <source>
        <strain evidence="9 11">FP101781</strain>
    </source>
</reference>
<dbReference type="SUPFAM" id="SSF57716">
    <property type="entry name" value="Glucocorticoid receptor-like (DNA-binding domain)"/>
    <property type="match status" value="1"/>
</dbReference>
<comment type="caution">
    <text evidence="9">The sequence shown here is derived from an EMBL/GenBank/DDBJ whole genome shotgun (WGS) entry which is preliminary data.</text>
</comment>
<dbReference type="Gene3D" id="3.30.50.10">
    <property type="entry name" value="Erythroid Transcription Factor GATA-1, subunit A"/>
    <property type="match status" value="1"/>
</dbReference>
<dbReference type="PROSITE" id="PS50114">
    <property type="entry name" value="GATA_ZN_FINGER_2"/>
    <property type="match status" value="1"/>
</dbReference>
<evidence type="ECO:0000256" key="1">
    <source>
        <dbReference type="ARBA" id="ARBA00004123"/>
    </source>
</evidence>
<evidence type="ECO:0000256" key="2">
    <source>
        <dbReference type="ARBA" id="ARBA00022723"/>
    </source>
</evidence>
<feature type="region of interest" description="Disordered" evidence="7">
    <location>
        <begin position="33"/>
        <end position="59"/>
    </location>
</feature>
<gene>
    <name evidence="9" type="ORF">FA13DRAFT_1616510</name>
    <name evidence="10" type="ORF">FA13DRAFT_1616547</name>
</gene>
<dbReference type="GO" id="GO:0005634">
    <property type="term" value="C:nucleus"/>
    <property type="evidence" value="ECO:0007669"/>
    <property type="project" value="UniProtKB-SubCell"/>
</dbReference>
<dbReference type="SMART" id="SM00401">
    <property type="entry name" value="ZnF_GATA"/>
    <property type="match status" value="1"/>
</dbReference>
<dbReference type="Proteomes" id="UP000298030">
    <property type="component" value="Unassembled WGS sequence"/>
</dbReference>
<dbReference type="GO" id="GO:0000122">
    <property type="term" value="P:negative regulation of transcription by RNA polymerase II"/>
    <property type="evidence" value="ECO:0007669"/>
    <property type="project" value="TreeGrafter"/>
</dbReference>
<dbReference type="InterPro" id="IPR000679">
    <property type="entry name" value="Znf_GATA"/>
</dbReference>
<name>A0A4Y7SPX1_COPMI</name>
<dbReference type="GO" id="GO:0000981">
    <property type="term" value="F:DNA-binding transcription factor activity, RNA polymerase II-specific"/>
    <property type="evidence" value="ECO:0007669"/>
    <property type="project" value="TreeGrafter"/>
</dbReference>
<dbReference type="OrthoDB" id="515401at2759"/>
<proteinExistence type="predicted"/>
<dbReference type="GO" id="GO:0000978">
    <property type="term" value="F:RNA polymerase II cis-regulatory region sequence-specific DNA binding"/>
    <property type="evidence" value="ECO:0007669"/>
    <property type="project" value="TreeGrafter"/>
</dbReference>
<dbReference type="STRING" id="71717.A0A4Y7SPX1"/>
<keyword evidence="5" id="KW-0539">Nucleus</keyword>
<keyword evidence="4" id="KW-0862">Zinc</keyword>
<feature type="non-terminal residue" evidence="9">
    <location>
        <position position="59"/>
    </location>
</feature>
<dbReference type="AlphaFoldDB" id="A0A4Y7SPX1"/>
<keyword evidence="2" id="KW-0479">Metal-binding</keyword>
<dbReference type="InterPro" id="IPR039355">
    <property type="entry name" value="Transcription_factor_GATA"/>
</dbReference>
<accession>A0A4Y7SPX1</accession>
<evidence type="ECO:0000259" key="8">
    <source>
        <dbReference type="PROSITE" id="PS50114"/>
    </source>
</evidence>
<sequence length="59" mass="6608">TTLWRRDPEGQPLCNACGLFKLHGVVRPLSRKTDVVKKRNRASGTPSSIPRKKQALPKL</sequence>
<dbReference type="EMBL" id="QPFP01000074">
    <property type="protein sequence ID" value="TEB23761.1"/>
    <property type="molecule type" value="Genomic_DNA"/>
</dbReference>
<dbReference type="GO" id="GO:0045944">
    <property type="term" value="P:positive regulation of transcription by RNA polymerase II"/>
    <property type="evidence" value="ECO:0007669"/>
    <property type="project" value="TreeGrafter"/>
</dbReference>
<evidence type="ECO:0000256" key="4">
    <source>
        <dbReference type="ARBA" id="ARBA00022833"/>
    </source>
</evidence>
<evidence type="ECO:0000313" key="9">
    <source>
        <dbReference type="EMBL" id="TEB23761.1"/>
    </source>
</evidence>
<feature type="domain" description="GATA-type" evidence="8">
    <location>
        <begin position="1"/>
        <end position="39"/>
    </location>
</feature>
<keyword evidence="3 6" id="KW-0863">Zinc-finger</keyword>
<organism evidence="9 11">
    <name type="scientific">Coprinellus micaceus</name>
    <name type="common">Glistening ink-cap mushroom</name>
    <name type="synonym">Coprinus micaceus</name>
    <dbReference type="NCBI Taxonomy" id="71717"/>
    <lineage>
        <taxon>Eukaryota</taxon>
        <taxon>Fungi</taxon>
        <taxon>Dikarya</taxon>
        <taxon>Basidiomycota</taxon>
        <taxon>Agaricomycotina</taxon>
        <taxon>Agaricomycetes</taxon>
        <taxon>Agaricomycetidae</taxon>
        <taxon>Agaricales</taxon>
        <taxon>Agaricineae</taxon>
        <taxon>Psathyrellaceae</taxon>
        <taxon>Coprinellus</taxon>
    </lineage>
</organism>
<evidence type="ECO:0000256" key="3">
    <source>
        <dbReference type="ARBA" id="ARBA00022771"/>
    </source>
</evidence>
<feature type="non-terminal residue" evidence="9">
    <location>
        <position position="1"/>
    </location>
</feature>
<evidence type="ECO:0000313" key="11">
    <source>
        <dbReference type="Proteomes" id="UP000298030"/>
    </source>
</evidence>
<evidence type="ECO:0000256" key="6">
    <source>
        <dbReference type="PROSITE-ProRule" id="PRU00094"/>
    </source>
</evidence>
<evidence type="ECO:0000313" key="10">
    <source>
        <dbReference type="EMBL" id="TEB32277.1"/>
    </source>
</evidence>
<dbReference type="CDD" id="cd00202">
    <property type="entry name" value="ZnF_GATA"/>
    <property type="match status" value="1"/>
</dbReference>
<dbReference type="PANTHER" id="PTHR10071:SF281">
    <property type="entry name" value="BOX A-BINDING FACTOR-RELATED"/>
    <property type="match status" value="1"/>
</dbReference>
<dbReference type="EMBL" id="QPFP01000016">
    <property type="protein sequence ID" value="TEB32277.1"/>
    <property type="molecule type" value="Genomic_DNA"/>
</dbReference>
<dbReference type="PANTHER" id="PTHR10071">
    <property type="entry name" value="TRANSCRIPTION FACTOR GATA FAMILY MEMBER"/>
    <property type="match status" value="1"/>
</dbReference>
<dbReference type="GO" id="GO:0008270">
    <property type="term" value="F:zinc ion binding"/>
    <property type="evidence" value="ECO:0007669"/>
    <property type="project" value="UniProtKB-KW"/>
</dbReference>
<protein>
    <recommendedName>
        <fullName evidence="8">GATA-type domain-containing protein</fullName>
    </recommendedName>
</protein>
<comment type="subcellular location">
    <subcellularLocation>
        <location evidence="1">Nucleus</location>
    </subcellularLocation>
</comment>
<evidence type="ECO:0000256" key="7">
    <source>
        <dbReference type="SAM" id="MobiDB-lite"/>
    </source>
</evidence>